<evidence type="ECO:0000313" key="2">
    <source>
        <dbReference type="Proteomes" id="UP000598297"/>
    </source>
</evidence>
<evidence type="ECO:0000313" key="1">
    <source>
        <dbReference type="EMBL" id="NBE51990.1"/>
    </source>
</evidence>
<dbReference type="RefSeq" id="WP_161696501.1">
    <property type="nucleotide sequence ID" value="NZ_JAAAHS010000062.1"/>
</dbReference>
<organism evidence="1 2">
    <name type="scientific">Streptomyces boluensis</name>
    <dbReference type="NCBI Taxonomy" id="1775135"/>
    <lineage>
        <taxon>Bacteria</taxon>
        <taxon>Bacillati</taxon>
        <taxon>Actinomycetota</taxon>
        <taxon>Actinomycetes</taxon>
        <taxon>Kitasatosporales</taxon>
        <taxon>Streptomycetaceae</taxon>
        <taxon>Streptomyces</taxon>
    </lineage>
</organism>
<protein>
    <submittedName>
        <fullName evidence="1">Uncharacterized protein</fullName>
    </submittedName>
</protein>
<accession>A0A964UUP5</accession>
<proteinExistence type="predicted"/>
<keyword evidence="2" id="KW-1185">Reference proteome</keyword>
<gene>
    <name evidence="1" type="ORF">GUY60_11250</name>
</gene>
<dbReference type="AlphaFoldDB" id="A0A964UUP5"/>
<sequence>MTTLRVVTFNTLFGGHDDFGLGVGDRWSGQVSFLTGLEADVLALQFSGRR</sequence>
<dbReference type="OrthoDB" id="4173346at2"/>
<dbReference type="EMBL" id="JAAAHS010000062">
    <property type="protein sequence ID" value="NBE51990.1"/>
    <property type="molecule type" value="Genomic_DNA"/>
</dbReference>
<dbReference type="Proteomes" id="UP000598297">
    <property type="component" value="Unassembled WGS sequence"/>
</dbReference>
<comment type="caution">
    <text evidence="1">The sequence shown here is derived from an EMBL/GenBank/DDBJ whole genome shotgun (WGS) entry which is preliminary data.</text>
</comment>
<reference evidence="1" key="1">
    <citation type="submission" date="2020-01" db="EMBL/GenBank/DDBJ databases">
        <title>Whole-genome analyses of novel actinobacteria.</title>
        <authorList>
            <person name="Sahin N."/>
        </authorList>
    </citation>
    <scope>NUCLEOTIDE SEQUENCE</scope>
    <source>
        <strain evidence="1">YC537</strain>
    </source>
</reference>
<name>A0A964UUP5_9ACTN</name>